<protein>
    <recommendedName>
        <fullName evidence="4">Nitrate reductase</fullName>
    </recommendedName>
</protein>
<feature type="transmembrane region" description="Helical" evidence="1">
    <location>
        <begin position="15"/>
        <end position="36"/>
    </location>
</feature>
<keyword evidence="1" id="KW-1133">Transmembrane helix</keyword>
<gene>
    <name evidence="2" type="ORF">DSYM_28350</name>
</gene>
<evidence type="ECO:0000256" key="1">
    <source>
        <dbReference type="SAM" id="Phobius"/>
    </source>
</evidence>
<dbReference type="InterPro" id="IPR036197">
    <property type="entry name" value="NarG-like_sf"/>
</dbReference>
<feature type="transmembrane region" description="Helical" evidence="1">
    <location>
        <begin position="176"/>
        <end position="196"/>
    </location>
</feature>
<dbReference type="KEGG" id="ddz:DSYM_28350"/>
<dbReference type="AlphaFoldDB" id="A0A809S127"/>
<evidence type="ECO:0000313" key="2">
    <source>
        <dbReference type="EMBL" id="BBO22136.1"/>
    </source>
</evidence>
<keyword evidence="1" id="KW-0472">Membrane</keyword>
<dbReference type="SUPFAM" id="SSF103501">
    <property type="entry name" value="Respiratory nitrate reductase 1 gamma chain"/>
    <property type="match status" value="1"/>
</dbReference>
<evidence type="ECO:0008006" key="4">
    <source>
        <dbReference type="Google" id="ProtNLM"/>
    </source>
</evidence>
<feature type="transmembrane region" description="Helical" evidence="1">
    <location>
        <begin position="73"/>
        <end position="93"/>
    </location>
</feature>
<proteinExistence type="predicted"/>
<keyword evidence="1" id="KW-0812">Transmembrane</keyword>
<feature type="transmembrane region" description="Helical" evidence="1">
    <location>
        <begin position="148"/>
        <end position="170"/>
    </location>
</feature>
<evidence type="ECO:0000313" key="3">
    <source>
        <dbReference type="Proteomes" id="UP000662914"/>
    </source>
</evidence>
<feature type="transmembrane region" description="Helical" evidence="1">
    <location>
        <begin position="113"/>
        <end position="136"/>
    </location>
</feature>
<name>A0A809S127_9PROT</name>
<dbReference type="Gene3D" id="1.20.950.20">
    <property type="entry name" value="Transmembrane di-heme cytochromes, Chain C"/>
    <property type="match status" value="1"/>
</dbReference>
<organism evidence="2 3">
    <name type="scientific">Candidatus Desulfobacillus denitrificans</name>
    <dbReference type="NCBI Taxonomy" id="2608985"/>
    <lineage>
        <taxon>Bacteria</taxon>
        <taxon>Pseudomonadati</taxon>
        <taxon>Pseudomonadota</taxon>
        <taxon>Betaproteobacteria</taxon>
        <taxon>Candidatus Desulfobacillus</taxon>
    </lineage>
</organism>
<dbReference type="EMBL" id="AP021857">
    <property type="protein sequence ID" value="BBO22136.1"/>
    <property type="molecule type" value="Genomic_DNA"/>
</dbReference>
<sequence>MTALELLTWARGPGLSIALAVCAFGILLRLFEIFGLGRKADLSRPRDHSPGSGWRTIVSRSLPPPGMVKQAPVTYIGGYVFHLGFAITLFFFVPHIELVRGLTGLSWPGLPTQLIDIAAVAGLLALIAVLASRLSNPVKRFLSGFQDYLAWLLTFLPLATGYLAFHHLLIDYTLALALHVLSVELLLVALPFTKLFHTVSVFVSRWYNGDIFGRKGVAS</sequence>
<accession>A0A809S127</accession>
<reference evidence="2" key="1">
    <citation type="journal article" name="DNA Res.">
        <title>The physiological potential of anammox bacteria as revealed by their core genome structure.</title>
        <authorList>
            <person name="Okubo T."/>
            <person name="Toyoda A."/>
            <person name="Fukuhara K."/>
            <person name="Uchiyama I."/>
            <person name="Harigaya Y."/>
            <person name="Kuroiwa M."/>
            <person name="Suzuki T."/>
            <person name="Murakami Y."/>
            <person name="Suwa Y."/>
            <person name="Takami H."/>
        </authorList>
    </citation>
    <scope>NUCLEOTIDE SEQUENCE</scope>
    <source>
        <strain evidence="2">317325-3</strain>
    </source>
</reference>
<dbReference type="Proteomes" id="UP000662914">
    <property type="component" value="Chromosome"/>
</dbReference>